<dbReference type="EMBL" id="CALLCH030000009">
    <property type="protein sequence ID" value="CAI4213829.1"/>
    <property type="molecule type" value="Genomic_DNA"/>
</dbReference>
<evidence type="ECO:0000313" key="3">
    <source>
        <dbReference type="Proteomes" id="UP000838763"/>
    </source>
</evidence>
<feature type="region of interest" description="Disordered" evidence="1">
    <location>
        <begin position="11"/>
        <end position="32"/>
    </location>
</feature>
<protein>
    <submittedName>
        <fullName evidence="2">Uncharacterized protein</fullName>
    </submittedName>
</protein>
<evidence type="ECO:0000313" key="2">
    <source>
        <dbReference type="EMBL" id="CAI4213829.1"/>
    </source>
</evidence>
<keyword evidence="3" id="KW-1185">Reference proteome</keyword>
<reference evidence="2" key="1">
    <citation type="submission" date="2022-11" db="EMBL/GenBank/DDBJ databases">
        <authorList>
            <person name="Scott C."/>
            <person name="Bruce N."/>
        </authorList>
    </citation>
    <scope>NUCLEOTIDE SEQUENCE</scope>
</reference>
<accession>A0A9P1MAL9</accession>
<gene>
    <name evidence="2" type="ORF">PPNO1_LOCUS3574</name>
</gene>
<dbReference type="AlphaFoldDB" id="A0A9P1MAL9"/>
<proteinExistence type="predicted"/>
<sequence length="214" mass="22780">MTDIFHYHGFLAPHPPPNPTPKPSSPPTTSSAPRPRLLLAALLLPVSRAFLRRRAGPVLTALLPPINLRATLRVTGACLVLALPASFAAQTVHLRLRERRLGVEDTRARAWCLLADRAEREIDRCTYAYGLGALLFVPWDRGVGFLRLLGGFGLGSVVGVVAWGSGGCVAPREAGCWLGVDSDDLAAVGAEDAVAAAQVDVTAAVEESRVQHQP</sequence>
<feature type="compositionally biased region" description="Pro residues" evidence="1">
    <location>
        <begin position="13"/>
        <end position="26"/>
    </location>
</feature>
<comment type="caution">
    <text evidence="2">The sequence shown here is derived from an EMBL/GenBank/DDBJ whole genome shotgun (WGS) entry which is preliminary data.</text>
</comment>
<dbReference type="Proteomes" id="UP000838763">
    <property type="component" value="Unassembled WGS sequence"/>
</dbReference>
<organism evidence="2 3">
    <name type="scientific">Parascedosporium putredinis</name>
    <dbReference type="NCBI Taxonomy" id="1442378"/>
    <lineage>
        <taxon>Eukaryota</taxon>
        <taxon>Fungi</taxon>
        <taxon>Dikarya</taxon>
        <taxon>Ascomycota</taxon>
        <taxon>Pezizomycotina</taxon>
        <taxon>Sordariomycetes</taxon>
        <taxon>Hypocreomycetidae</taxon>
        <taxon>Microascales</taxon>
        <taxon>Microascaceae</taxon>
        <taxon>Parascedosporium</taxon>
    </lineage>
</organism>
<evidence type="ECO:0000256" key="1">
    <source>
        <dbReference type="SAM" id="MobiDB-lite"/>
    </source>
</evidence>
<name>A0A9P1MAL9_9PEZI</name>